<sequence length="247" mass="26838">MHGDGRHGSYCAPVTYTLSLARHEHEVRAAQRLRHQVFVEELGTGPDIDGLDEHCDHLLAHETDTGALVGACRLMPPKGALAAGRYAAETDFDLSRHRPLHGDLVELSRACIHPDHRGGILVPLMTLGVARYVVQAGHEWVGGRCRVPLGDRGERVAAVWKMVAPRHLSPEEHRVSPRAPLRMTGVCPPLDPQLIPPLVSGALSLGAWVCGEPGYSPRIGTAALYVLMSMRQVDPAHLQNLPDFTSA</sequence>
<dbReference type="PANTHER" id="PTHR37323">
    <property type="entry name" value="GCN5-RELATED N-ACETYLTRANSFERASE"/>
    <property type="match status" value="1"/>
</dbReference>
<keyword evidence="4" id="KW-0443">Lipid metabolism</keyword>
<evidence type="ECO:0000256" key="1">
    <source>
        <dbReference type="ARBA" id="ARBA00005189"/>
    </source>
</evidence>
<keyword evidence="2" id="KW-0444">Lipid biosynthesis</keyword>
<dbReference type="GO" id="GO:0016746">
    <property type="term" value="F:acyltransferase activity"/>
    <property type="evidence" value="ECO:0007669"/>
    <property type="project" value="UniProtKB-KW"/>
</dbReference>
<comment type="caution">
    <text evidence="6">The sequence shown here is derived from an EMBL/GenBank/DDBJ whole genome shotgun (WGS) entry which is preliminary data.</text>
</comment>
<dbReference type="Pfam" id="PF13444">
    <property type="entry name" value="Acetyltransf_5"/>
    <property type="match status" value="1"/>
</dbReference>
<accession>A0A2N8PPT5</accession>
<dbReference type="EMBL" id="LJSN01000002">
    <property type="protein sequence ID" value="PNE43000.1"/>
    <property type="molecule type" value="Genomic_DNA"/>
</dbReference>
<evidence type="ECO:0008006" key="8">
    <source>
        <dbReference type="Google" id="ProtNLM"/>
    </source>
</evidence>
<dbReference type="InterPro" id="IPR016181">
    <property type="entry name" value="Acyl_CoA_acyltransferase"/>
</dbReference>
<dbReference type="Proteomes" id="UP000236047">
    <property type="component" value="Unassembled WGS sequence"/>
</dbReference>
<keyword evidence="3" id="KW-0808">Transferase</keyword>
<dbReference type="Gene3D" id="3.40.630.30">
    <property type="match status" value="1"/>
</dbReference>
<comment type="pathway">
    <text evidence="1">Lipid metabolism.</text>
</comment>
<name>A0A2N8PPT5_STRNR</name>
<evidence type="ECO:0000313" key="7">
    <source>
        <dbReference type="Proteomes" id="UP000236047"/>
    </source>
</evidence>
<dbReference type="InterPro" id="IPR052351">
    <property type="entry name" value="Ornithine_N-alpha-AT"/>
</dbReference>
<evidence type="ECO:0000256" key="3">
    <source>
        <dbReference type="ARBA" id="ARBA00022679"/>
    </source>
</evidence>
<keyword evidence="5" id="KW-0012">Acyltransferase</keyword>
<evidence type="ECO:0000256" key="4">
    <source>
        <dbReference type="ARBA" id="ARBA00023098"/>
    </source>
</evidence>
<dbReference type="AlphaFoldDB" id="A0A2N8PPT5"/>
<evidence type="ECO:0000313" key="6">
    <source>
        <dbReference type="EMBL" id="PNE43000.1"/>
    </source>
</evidence>
<gene>
    <name evidence="6" type="ORF">AOB60_06270</name>
</gene>
<organism evidence="6 7">
    <name type="scientific">Streptomyces noursei</name>
    <name type="common">Streptomyces albulus</name>
    <dbReference type="NCBI Taxonomy" id="1971"/>
    <lineage>
        <taxon>Bacteria</taxon>
        <taxon>Bacillati</taxon>
        <taxon>Actinomycetota</taxon>
        <taxon>Actinomycetes</taxon>
        <taxon>Kitasatosporales</taxon>
        <taxon>Streptomycetaceae</taxon>
        <taxon>Streptomyces</taxon>
    </lineage>
</organism>
<keyword evidence="7" id="KW-1185">Reference proteome</keyword>
<dbReference type="SUPFAM" id="SSF55729">
    <property type="entry name" value="Acyl-CoA N-acyltransferases (Nat)"/>
    <property type="match status" value="1"/>
</dbReference>
<evidence type="ECO:0000256" key="5">
    <source>
        <dbReference type="ARBA" id="ARBA00023315"/>
    </source>
</evidence>
<protein>
    <recommendedName>
        <fullName evidence="8">Hemolysin</fullName>
    </recommendedName>
</protein>
<evidence type="ECO:0000256" key="2">
    <source>
        <dbReference type="ARBA" id="ARBA00022516"/>
    </source>
</evidence>
<dbReference type="PANTHER" id="PTHR37323:SF1">
    <property type="entry name" value="L-ORNITHINE N(ALPHA)-ACYLTRANSFERASE"/>
    <property type="match status" value="1"/>
</dbReference>
<dbReference type="GO" id="GO:0006629">
    <property type="term" value="P:lipid metabolic process"/>
    <property type="evidence" value="ECO:0007669"/>
    <property type="project" value="UniProtKB-KW"/>
</dbReference>
<reference evidence="7" key="1">
    <citation type="submission" date="2015-09" db="EMBL/GenBank/DDBJ databases">
        <authorList>
            <person name="Graham D.E."/>
            <person name="Mahan K.M."/>
            <person name="Klingeman D.M."/>
            <person name="Fida T."/>
            <person name="Giannone R.J."/>
            <person name="Hettich R.L."/>
            <person name="Parry R.J."/>
            <person name="Spain J.C."/>
        </authorList>
    </citation>
    <scope>NUCLEOTIDE SEQUENCE [LARGE SCALE GENOMIC DNA]</scope>
    <source>
        <strain evidence="7">JCM 4701</strain>
    </source>
</reference>
<proteinExistence type="predicted"/>